<proteinExistence type="predicted"/>
<dbReference type="InterPro" id="IPR037108">
    <property type="entry name" value="TM1727-like_C_sf"/>
</dbReference>
<comment type="caution">
    <text evidence="3">The sequence shown here is derived from an EMBL/GenBank/DDBJ whole genome shotgun (WGS) entry which is preliminary data.</text>
</comment>
<evidence type="ECO:0000313" key="4">
    <source>
        <dbReference type="Proteomes" id="UP000278351"/>
    </source>
</evidence>
<reference evidence="3 4" key="1">
    <citation type="submission" date="2018-11" db="EMBL/GenBank/DDBJ databases">
        <title>Chitinophaga lutea sp.nov., isolate from arsenic contaminated soil.</title>
        <authorList>
            <person name="Zong Y."/>
        </authorList>
    </citation>
    <scope>NUCLEOTIDE SEQUENCE [LARGE SCALE GENOMIC DNA]</scope>
    <source>
        <strain evidence="3 4">ZY74</strain>
    </source>
</reference>
<dbReference type="AlphaFoldDB" id="A0A3N4Q4A7"/>
<dbReference type="Gene3D" id="3.40.50.720">
    <property type="entry name" value="NAD(P)-binding Rossmann-like Domain"/>
    <property type="match status" value="1"/>
</dbReference>
<feature type="domain" description="DUF2520" evidence="2">
    <location>
        <begin position="123"/>
        <end position="248"/>
    </location>
</feature>
<dbReference type="OrthoDB" id="9810755at2"/>
<protein>
    <submittedName>
        <fullName evidence="3">DUF2520 domain-containing protein</fullName>
    </submittedName>
</protein>
<sequence length="256" mass="28792">MDIVIIGAGNVAHCFGHFMKLHGHQVKQVISRQADHARELAELLGAAYTTDLLDIDMEADVYLLAVGDDVLGELNDQLRLGRRIVIHTAGAVSIDAIARISVNTGVMYPLQSIRKENKSYPAIPLILEAGNDEVQRRLFALAQSISPSITFMSSAERLQMHLAAVFCNNFTNHMLTLAKFYCEHEGRDFTLLTPLIKETFQRLDKYSPETVQTGPAIRHDEKTMALHQSILQEYPSMLQIYPLLSESIYQFHRNEA</sequence>
<feature type="domain" description="Pyrroline-5-carboxylate reductase catalytic N-terminal" evidence="1">
    <location>
        <begin position="3"/>
        <end position="88"/>
    </location>
</feature>
<dbReference type="InterPro" id="IPR036291">
    <property type="entry name" value="NAD(P)-bd_dom_sf"/>
</dbReference>
<dbReference type="InterPro" id="IPR028939">
    <property type="entry name" value="P5C_Rdtase_cat_N"/>
</dbReference>
<dbReference type="PANTHER" id="PTHR40459:SF1">
    <property type="entry name" value="CONSERVED HYPOTHETICAL ALANINE AND LEUCINE RICH PROTEIN"/>
    <property type="match status" value="1"/>
</dbReference>
<accession>A0A3N4Q4A7</accession>
<keyword evidence="4" id="KW-1185">Reference proteome</keyword>
<dbReference type="SUPFAM" id="SSF51735">
    <property type="entry name" value="NAD(P)-binding Rossmann-fold domains"/>
    <property type="match status" value="1"/>
</dbReference>
<dbReference type="SUPFAM" id="SSF48179">
    <property type="entry name" value="6-phosphogluconate dehydrogenase C-terminal domain-like"/>
    <property type="match status" value="1"/>
</dbReference>
<evidence type="ECO:0000259" key="1">
    <source>
        <dbReference type="Pfam" id="PF03807"/>
    </source>
</evidence>
<dbReference type="EMBL" id="RPDH01000001">
    <property type="protein sequence ID" value="RPE12301.1"/>
    <property type="molecule type" value="Genomic_DNA"/>
</dbReference>
<dbReference type="PANTHER" id="PTHR40459">
    <property type="entry name" value="CONSERVED HYPOTHETICAL ALANINE AND LEUCINE RICH PROTEIN"/>
    <property type="match status" value="1"/>
</dbReference>
<dbReference type="Pfam" id="PF03807">
    <property type="entry name" value="F420_oxidored"/>
    <property type="match status" value="1"/>
</dbReference>
<dbReference type="RefSeq" id="WP_123844806.1">
    <property type="nucleotide sequence ID" value="NZ_RPDH01000001.1"/>
</dbReference>
<evidence type="ECO:0000259" key="2">
    <source>
        <dbReference type="Pfam" id="PF10728"/>
    </source>
</evidence>
<dbReference type="Gene3D" id="1.10.1040.20">
    <property type="entry name" value="ProC-like, C-terminal domain"/>
    <property type="match status" value="1"/>
</dbReference>
<dbReference type="InterPro" id="IPR018931">
    <property type="entry name" value="DUF2520"/>
</dbReference>
<organism evidence="3 4">
    <name type="scientific">Chitinophaga lutea</name>
    <dbReference type="NCBI Taxonomy" id="2488634"/>
    <lineage>
        <taxon>Bacteria</taxon>
        <taxon>Pseudomonadati</taxon>
        <taxon>Bacteroidota</taxon>
        <taxon>Chitinophagia</taxon>
        <taxon>Chitinophagales</taxon>
        <taxon>Chitinophagaceae</taxon>
        <taxon>Chitinophaga</taxon>
    </lineage>
</organism>
<name>A0A3N4Q4A7_9BACT</name>
<dbReference type="Proteomes" id="UP000278351">
    <property type="component" value="Unassembled WGS sequence"/>
</dbReference>
<dbReference type="InterPro" id="IPR008927">
    <property type="entry name" value="6-PGluconate_DH-like_C_sf"/>
</dbReference>
<dbReference type="Pfam" id="PF10728">
    <property type="entry name" value="DUF2520"/>
    <property type="match status" value="1"/>
</dbReference>
<gene>
    <name evidence="3" type="ORF">EGT74_01720</name>
</gene>
<evidence type="ECO:0000313" key="3">
    <source>
        <dbReference type="EMBL" id="RPE12301.1"/>
    </source>
</evidence>